<comment type="caution">
    <text evidence="1">The sequence shown here is derived from an EMBL/GenBank/DDBJ whole genome shotgun (WGS) entry which is preliminary data.</text>
</comment>
<organism evidence="1 2">
    <name type="scientific">Araneus ventricosus</name>
    <name type="common">Orbweaver spider</name>
    <name type="synonym">Epeira ventricosa</name>
    <dbReference type="NCBI Taxonomy" id="182803"/>
    <lineage>
        <taxon>Eukaryota</taxon>
        <taxon>Metazoa</taxon>
        <taxon>Ecdysozoa</taxon>
        <taxon>Arthropoda</taxon>
        <taxon>Chelicerata</taxon>
        <taxon>Arachnida</taxon>
        <taxon>Araneae</taxon>
        <taxon>Araneomorphae</taxon>
        <taxon>Entelegynae</taxon>
        <taxon>Araneoidea</taxon>
        <taxon>Araneidae</taxon>
        <taxon>Araneus</taxon>
    </lineage>
</organism>
<accession>A0A4Y2LL32</accession>
<evidence type="ECO:0000313" key="2">
    <source>
        <dbReference type="Proteomes" id="UP000499080"/>
    </source>
</evidence>
<evidence type="ECO:0000313" key="1">
    <source>
        <dbReference type="EMBL" id="GBN15491.1"/>
    </source>
</evidence>
<name>A0A4Y2LL32_ARAVE</name>
<dbReference type="EMBL" id="BGPR01006031">
    <property type="protein sequence ID" value="GBN15491.1"/>
    <property type="molecule type" value="Genomic_DNA"/>
</dbReference>
<keyword evidence="2" id="KW-1185">Reference proteome</keyword>
<sequence length="111" mass="12909">MLSDGAILLSFIHSLTTPKQPAKVGLRVHMTRRVKFFLLCGVILLHDNIHTARKTQELLQKFKREVRSHHPIQPRFGLNGVVGQPMKLQQYMLRRLRGNLSGRMRAREKFL</sequence>
<dbReference type="Proteomes" id="UP000499080">
    <property type="component" value="Unassembled WGS sequence"/>
</dbReference>
<protein>
    <submittedName>
        <fullName evidence="1">Uncharacterized protein</fullName>
    </submittedName>
</protein>
<dbReference type="AlphaFoldDB" id="A0A4Y2LL32"/>
<reference evidence="1 2" key="1">
    <citation type="journal article" date="2019" name="Sci. Rep.">
        <title>Orb-weaving spider Araneus ventricosus genome elucidates the spidroin gene catalogue.</title>
        <authorList>
            <person name="Kono N."/>
            <person name="Nakamura H."/>
            <person name="Ohtoshi R."/>
            <person name="Moran D.A.P."/>
            <person name="Shinohara A."/>
            <person name="Yoshida Y."/>
            <person name="Fujiwara M."/>
            <person name="Mori M."/>
            <person name="Tomita M."/>
            <person name="Arakawa K."/>
        </authorList>
    </citation>
    <scope>NUCLEOTIDE SEQUENCE [LARGE SCALE GENOMIC DNA]</scope>
</reference>
<proteinExistence type="predicted"/>
<gene>
    <name evidence="1" type="ORF">AVEN_21398_1</name>
</gene>